<sequence>MNNKTRNLIFNLSALCVLCSAALFITGWFLSPYVFAVGAAGMAVTRLTRIYNGNNLRLKRLYRMETLSSLLIVAASYFMFRKQNEWFLLLTIAAVLQLYTAILIPGIEKKENEK</sequence>
<dbReference type="EMBL" id="JANDHW010000002">
    <property type="protein sequence ID" value="MCP9611106.1"/>
    <property type="molecule type" value="Genomic_DNA"/>
</dbReference>
<feature type="transmembrane region" description="Helical" evidence="1">
    <location>
        <begin position="31"/>
        <end position="49"/>
    </location>
</feature>
<evidence type="ECO:0000313" key="3">
    <source>
        <dbReference type="Proteomes" id="UP001205603"/>
    </source>
</evidence>
<feature type="transmembrane region" description="Helical" evidence="1">
    <location>
        <begin position="7"/>
        <end position="25"/>
    </location>
</feature>
<feature type="transmembrane region" description="Helical" evidence="1">
    <location>
        <begin position="86"/>
        <end position="107"/>
    </location>
</feature>
<evidence type="ECO:0008006" key="4">
    <source>
        <dbReference type="Google" id="ProtNLM"/>
    </source>
</evidence>
<evidence type="ECO:0000256" key="1">
    <source>
        <dbReference type="SAM" id="Phobius"/>
    </source>
</evidence>
<dbReference type="RefSeq" id="WP_255025763.1">
    <property type="nucleotide sequence ID" value="NZ_JANDHW010000002.1"/>
</dbReference>
<reference evidence="2 3" key="1">
    <citation type="submission" date="2022-07" db="EMBL/GenBank/DDBJ databases">
        <title>Fecal culturing of patients with breast cancer.</title>
        <authorList>
            <person name="Teng N.M.Y."/>
            <person name="Kiu R."/>
            <person name="Evans R."/>
            <person name="Baker D.J."/>
            <person name="Zenner C."/>
            <person name="Robinson S.D."/>
            <person name="Hall L.J."/>
        </authorList>
    </citation>
    <scope>NUCLEOTIDE SEQUENCE [LARGE SCALE GENOMIC DNA]</scope>
    <source>
        <strain evidence="2 3">LH1063</strain>
    </source>
</reference>
<evidence type="ECO:0000313" key="2">
    <source>
        <dbReference type="EMBL" id="MCP9611106.1"/>
    </source>
</evidence>
<keyword evidence="1" id="KW-0812">Transmembrane</keyword>
<organism evidence="2 3">
    <name type="scientific">Coprobacter tertius</name>
    <dbReference type="NCBI Taxonomy" id="2944915"/>
    <lineage>
        <taxon>Bacteria</taxon>
        <taxon>Pseudomonadati</taxon>
        <taxon>Bacteroidota</taxon>
        <taxon>Bacteroidia</taxon>
        <taxon>Bacteroidales</taxon>
        <taxon>Barnesiellaceae</taxon>
        <taxon>Coprobacter</taxon>
    </lineage>
</organism>
<keyword evidence="1" id="KW-1133">Transmembrane helix</keyword>
<comment type="caution">
    <text evidence="2">The sequence shown here is derived from an EMBL/GenBank/DDBJ whole genome shotgun (WGS) entry which is preliminary data.</text>
</comment>
<accession>A0ABT1MIN9</accession>
<keyword evidence="3" id="KW-1185">Reference proteome</keyword>
<proteinExistence type="predicted"/>
<keyword evidence="1" id="KW-0472">Membrane</keyword>
<dbReference type="Proteomes" id="UP001205603">
    <property type="component" value="Unassembled WGS sequence"/>
</dbReference>
<gene>
    <name evidence="2" type="ORF">NMU02_03240</name>
</gene>
<protein>
    <recommendedName>
        <fullName evidence="4">ATP synthase subunit I</fullName>
    </recommendedName>
</protein>
<name>A0ABT1MIN9_9BACT</name>